<dbReference type="RefSeq" id="WP_125754737.1">
    <property type="nucleotide sequence ID" value="NZ_JBHTOK010000063.1"/>
</dbReference>
<protein>
    <submittedName>
        <fullName evidence="1">Helix-turn-helix domain-containing protein</fullName>
    </submittedName>
</protein>
<organism evidence="1 2">
    <name type="scientific">Lacticaseibacillus hegangensis</name>
    <dbReference type="NCBI Taxonomy" id="2486010"/>
    <lineage>
        <taxon>Bacteria</taxon>
        <taxon>Bacillati</taxon>
        <taxon>Bacillota</taxon>
        <taxon>Bacilli</taxon>
        <taxon>Lactobacillales</taxon>
        <taxon>Lactobacillaceae</taxon>
        <taxon>Lacticaseibacillus</taxon>
    </lineage>
</organism>
<gene>
    <name evidence="1" type="ORF">ACFQ5K_07570</name>
</gene>
<name>A0ABW4CV04_9LACO</name>
<accession>A0ABW4CV04</accession>
<reference evidence="2" key="1">
    <citation type="journal article" date="2019" name="Int. J. Syst. Evol. Microbiol.">
        <title>The Global Catalogue of Microorganisms (GCM) 10K type strain sequencing project: providing services to taxonomists for standard genome sequencing and annotation.</title>
        <authorList>
            <consortium name="The Broad Institute Genomics Platform"/>
            <consortium name="The Broad Institute Genome Sequencing Center for Infectious Disease"/>
            <person name="Wu L."/>
            <person name="Ma J."/>
        </authorList>
    </citation>
    <scope>NUCLEOTIDE SEQUENCE [LARGE SCALE GENOMIC DNA]</scope>
    <source>
        <strain evidence="2">CCM 8912</strain>
    </source>
</reference>
<comment type="caution">
    <text evidence="1">The sequence shown here is derived from an EMBL/GenBank/DDBJ whole genome shotgun (WGS) entry which is preliminary data.</text>
</comment>
<evidence type="ECO:0000313" key="2">
    <source>
        <dbReference type="Proteomes" id="UP001597212"/>
    </source>
</evidence>
<evidence type="ECO:0000313" key="1">
    <source>
        <dbReference type="EMBL" id="MFD1441229.1"/>
    </source>
</evidence>
<proteinExistence type="predicted"/>
<keyword evidence="2" id="KW-1185">Reference proteome</keyword>
<sequence length="90" mass="10339">MNTNTKRIAFKRKVDRLTYSEVDAAKALGVDVNKLRVLVEMGEIKQLKLGAKKIPKDEIRRFIHEGAESGTDYNKLIQDYLNSKKEMQEA</sequence>
<dbReference type="Proteomes" id="UP001597212">
    <property type="component" value="Unassembled WGS sequence"/>
</dbReference>
<dbReference type="EMBL" id="JBHTOK010000063">
    <property type="protein sequence ID" value="MFD1441229.1"/>
    <property type="molecule type" value="Genomic_DNA"/>
</dbReference>